<dbReference type="RefSeq" id="XP_013062128.2">
    <property type="nucleotide sequence ID" value="XM_013206674.2"/>
</dbReference>
<keyword evidence="1" id="KW-0175">Coiled coil</keyword>
<reference evidence="2" key="1">
    <citation type="submission" date="2020-05" db="UniProtKB">
        <authorList>
            <consortium name="EnsemblMetazoa"/>
        </authorList>
    </citation>
    <scope>IDENTIFICATION</scope>
    <source>
        <strain evidence="2">BB02</strain>
    </source>
</reference>
<evidence type="ECO:0000313" key="3">
    <source>
        <dbReference type="Proteomes" id="UP000076420"/>
    </source>
</evidence>
<sequence>MSGYPMPFMPEERGCFCCEPSVPSASYANQFQNVGNGSKLMYGSKDFQPTSTGRHQECKLSPLIQNIQICDPFYNQDQSLFEGFNSNNIGYKLDSSSLPNEDVKMFIPSTSKSDEKNCNENSSVNLRFLQNREIGGKLSGSASFKSLLSSSAPVSTMGFNVDFSQCMEDSVITASNNSNSMDLDSALDELGMLSTTTNSRKQFLLETRGLTSLRKREQRLRSKSESSPNLTNLGKPNGFRIIQLDSNYVTSVSDVTSVVDQGTSMGMDYIPHKSQQMRLEYRNPDVLEESIRRRRSIPRMSRLRKDRYRRSRCPYKIPNRLYHSMQESDFGSEFFETGASPFLSSNLVSSSSSETFCHRVTESQGLTQSKSNTASPVKPSQELRLVRSLSAEDLTQIHRRFEQELNEQVREKSRTEQSLDLMTCQMTNLHMT</sequence>
<dbReference type="VEuPathDB" id="VectorBase:BGLB019658"/>
<evidence type="ECO:0000256" key="1">
    <source>
        <dbReference type="SAM" id="Coils"/>
    </source>
</evidence>
<organism evidence="2 3">
    <name type="scientific">Biomphalaria glabrata</name>
    <name type="common">Bloodfluke planorb</name>
    <name type="synonym">Freshwater snail</name>
    <dbReference type="NCBI Taxonomy" id="6526"/>
    <lineage>
        <taxon>Eukaryota</taxon>
        <taxon>Metazoa</taxon>
        <taxon>Spiralia</taxon>
        <taxon>Lophotrochozoa</taxon>
        <taxon>Mollusca</taxon>
        <taxon>Gastropoda</taxon>
        <taxon>Heterobranchia</taxon>
        <taxon>Euthyneura</taxon>
        <taxon>Panpulmonata</taxon>
        <taxon>Hygrophila</taxon>
        <taxon>Lymnaeoidea</taxon>
        <taxon>Planorbidae</taxon>
        <taxon>Biomphalaria</taxon>
    </lineage>
</organism>
<dbReference type="OrthoDB" id="10050556at2759"/>
<evidence type="ECO:0000313" key="2">
    <source>
        <dbReference type="EnsemblMetazoa" id="BGLB019658-PB"/>
    </source>
</evidence>
<gene>
    <name evidence="2" type="primary">106051493</name>
</gene>
<dbReference type="Proteomes" id="UP000076420">
    <property type="component" value="Unassembled WGS sequence"/>
</dbReference>
<accession>A0A2C9KH70</accession>
<dbReference type="VEuPathDB" id="VectorBase:BGLAX_033976"/>
<dbReference type="AlphaFoldDB" id="A0A2C9KH70"/>
<dbReference type="KEGG" id="bgt:106051493"/>
<proteinExistence type="predicted"/>
<protein>
    <submittedName>
        <fullName evidence="2">Uncharacterized protein</fullName>
    </submittedName>
</protein>
<feature type="coiled-coil region" evidence="1">
    <location>
        <begin position="391"/>
        <end position="418"/>
    </location>
</feature>
<dbReference type="EnsemblMetazoa" id="BGLB019658-RB">
    <property type="protein sequence ID" value="BGLB019658-PB"/>
    <property type="gene ID" value="BGLB019658"/>
</dbReference>
<name>A0A2C9KH70_BIOGL</name>